<evidence type="ECO:0000313" key="3">
    <source>
        <dbReference type="Proteomes" id="UP000779507"/>
    </source>
</evidence>
<dbReference type="RefSeq" id="WP_217425847.1">
    <property type="nucleotide sequence ID" value="NZ_JABSNP010000027.1"/>
</dbReference>
<proteinExistence type="predicted"/>
<comment type="caution">
    <text evidence="2">The sequence shown here is derived from an EMBL/GenBank/DDBJ whole genome shotgun (WGS) entry which is preliminary data.</text>
</comment>
<keyword evidence="3" id="KW-1185">Reference proteome</keyword>
<evidence type="ECO:0000259" key="1">
    <source>
        <dbReference type="Pfam" id="PF13229"/>
    </source>
</evidence>
<dbReference type="SMART" id="SM00710">
    <property type="entry name" value="PbH1"/>
    <property type="match status" value="5"/>
</dbReference>
<reference evidence="2 3" key="1">
    <citation type="submission" date="2020-05" db="EMBL/GenBank/DDBJ databases">
        <title>Genomic Encyclopedia of Type Strains, Phase IV (KMG-V): Genome sequencing to study the core and pangenomes of soil and plant-associated prokaryotes.</title>
        <authorList>
            <person name="Whitman W."/>
        </authorList>
    </citation>
    <scope>NUCLEOTIDE SEQUENCE [LARGE SCALE GENOMIC DNA]</scope>
    <source>
        <strain evidence="2 3">9A</strain>
    </source>
</reference>
<dbReference type="InterPro" id="IPR039448">
    <property type="entry name" value="Beta_helix"/>
</dbReference>
<dbReference type="EMBL" id="JABSNP010000027">
    <property type="protein sequence ID" value="NRT21174.1"/>
    <property type="molecule type" value="Genomic_DNA"/>
</dbReference>
<gene>
    <name evidence="2" type="ORF">HNP98_004019</name>
</gene>
<protein>
    <recommendedName>
        <fullName evidence="1">Right handed beta helix domain-containing protein</fullName>
    </recommendedName>
</protein>
<evidence type="ECO:0000313" key="2">
    <source>
        <dbReference type="EMBL" id="NRT21174.1"/>
    </source>
</evidence>
<dbReference type="InterPro" id="IPR006626">
    <property type="entry name" value="PbH1"/>
</dbReference>
<dbReference type="Proteomes" id="UP000779507">
    <property type="component" value="Unassembled WGS sequence"/>
</dbReference>
<accession>A0ABX2FXN4</accession>
<feature type="domain" description="Right handed beta helix" evidence="1">
    <location>
        <begin position="196"/>
        <end position="326"/>
    </location>
</feature>
<dbReference type="Pfam" id="PF13229">
    <property type="entry name" value="Beta_helix"/>
    <property type="match status" value="1"/>
</dbReference>
<sequence>MHSWQPVLFLALAGALRGAAPGVPAPAVLRKDLKKDFGAVGDGLADDQAAFGRAAAFFNARARTPAGAGPAVLFIPRGVYRVGQQLGGGEAYRTGAPVLALVGCRNLTVTGQDSARTEIRYADGRRYGAFDPATGRAYRSPAAVFTNIAYAATGGVCLGLKECANVVVANLALNGNSAHLELGGFWGDTGIQLACDGVFVDNSRDVTLRNVAVHHFGRDGIQVLNRLARGLDDPARDNIVLENSTFDYNGRQGLSVTGASGLRAVRCSFSHTARVQNPTAALGAGHALFSNPAAGVDLEPEGGYVAHVAFARCRFVDNGGQGLVADRPGGPHPPATADVRLTDCTLWGTTNWSAWVTQPGFQFQGCRFYGAFVHGCDAATAAEATAFDGCTFEDRPYAGRPALGPYLFFSDRRARRLRFTACRFVRRGGPWLHLVAPDPADTAAGPHFLGCTFEAGPAPAGPGAGPVWTGAVFGGRAVLRDAPGLLPPHNQAEAAGAPAELSGLTTVRAPGRLELRARTAAWLVRGGFDVGRGPASLRDSARVVVGEGNALVLAAAAPADTAALYVGPTARLLVQKGGALELRRYARLVVAGAVVVEPGAYFFRDPLARVRTVGAGTLRVAPGAVAARHPTLSPGDD</sequence>
<organism evidence="2 3">
    <name type="scientific">Hymenobacter caeli</name>
    <dbReference type="NCBI Taxonomy" id="2735894"/>
    <lineage>
        <taxon>Bacteria</taxon>
        <taxon>Pseudomonadati</taxon>
        <taxon>Bacteroidota</taxon>
        <taxon>Cytophagia</taxon>
        <taxon>Cytophagales</taxon>
        <taxon>Hymenobacteraceae</taxon>
        <taxon>Hymenobacter</taxon>
    </lineage>
</organism>
<name>A0ABX2FXN4_9BACT</name>